<dbReference type="Pfam" id="PF08713">
    <property type="entry name" value="DNA_alkylation"/>
    <property type="match status" value="1"/>
</dbReference>
<evidence type="ECO:0000313" key="2">
    <source>
        <dbReference type="Proteomes" id="UP001159179"/>
    </source>
</evidence>
<accession>A0AAW6SYC5</accession>
<dbReference type="SUPFAM" id="SSF48371">
    <property type="entry name" value="ARM repeat"/>
    <property type="match status" value="1"/>
</dbReference>
<name>A0AAW6SYC5_9BACI</name>
<dbReference type="PANTHER" id="PTHR34070:SF1">
    <property type="entry name" value="DNA ALKYLATION REPAIR PROTEIN"/>
    <property type="match status" value="1"/>
</dbReference>
<dbReference type="EMBL" id="JAROYP010000018">
    <property type="protein sequence ID" value="MDH5163796.1"/>
    <property type="molecule type" value="Genomic_DNA"/>
</dbReference>
<dbReference type="InterPro" id="IPR014825">
    <property type="entry name" value="DNA_alkylation"/>
</dbReference>
<dbReference type="PANTHER" id="PTHR34070">
    <property type="entry name" value="ARMADILLO-TYPE FOLD"/>
    <property type="match status" value="1"/>
</dbReference>
<comment type="caution">
    <text evidence="1">The sequence shown here is derived from an EMBL/GenBank/DDBJ whole genome shotgun (WGS) entry which is preliminary data.</text>
</comment>
<protein>
    <submittedName>
        <fullName evidence="1">DNA alkylation repair protein</fullName>
    </submittedName>
</protein>
<sequence>MEKYMKNNFKFFGLRAPLVKEVFKNFISYYSIQQNELKDLITYLWVKEEREYQMIAILFLNHYKKWLREEDLTLIQYCISHKSWWDSVESFATNILGHDINTYPRCIHPITEQWLKSNDISLQRNSLLLLFQLKYKTNTNLSILFNSILFLKDSSSKKRLAGH</sequence>
<dbReference type="Proteomes" id="UP001159179">
    <property type="component" value="Unassembled WGS sequence"/>
</dbReference>
<dbReference type="Gene3D" id="1.25.10.90">
    <property type="match status" value="1"/>
</dbReference>
<evidence type="ECO:0000313" key="1">
    <source>
        <dbReference type="EMBL" id="MDH5163796.1"/>
    </source>
</evidence>
<dbReference type="AlphaFoldDB" id="A0AAW6SYC5"/>
<gene>
    <name evidence="1" type="ORF">P5X88_22915</name>
</gene>
<reference evidence="1" key="1">
    <citation type="submission" date="2023-03" db="EMBL/GenBank/DDBJ databases">
        <title>Bacterial isolates from washroom surfaces on a university campus.</title>
        <authorList>
            <person name="Holman D.B."/>
            <person name="Gzyl K.E."/>
            <person name="Taheri A.E."/>
        </authorList>
    </citation>
    <scope>NUCLEOTIDE SEQUENCE</scope>
    <source>
        <strain evidence="1">RD03</strain>
    </source>
</reference>
<dbReference type="RefSeq" id="WP_280618472.1">
    <property type="nucleotide sequence ID" value="NZ_JAROYP010000018.1"/>
</dbReference>
<dbReference type="InterPro" id="IPR016024">
    <property type="entry name" value="ARM-type_fold"/>
</dbReference>
<proteinExistence type="predicted"/>
<organism evidence="1 2">
    <name type="scientific">Heyndrickxia oleronia</name>
    <dbReference type="NCBI Taxonomy" id="38875"/>
    <lineage>
        <taxon>Bacteria</taxon>
        <taxon>Bacillati</taxon>
        <taxon>Bacillota</taxon>
        <taxon>Bacilli</taxon>
        <taxon>Bacillales</taxon>
        <taxon>Bacillaceae</taxon>
        <taxon>Heyndrickxia</taxon>
    </lineage>
</organism>